<keyword evidence="6 8" id="KW-1133">Transmembrane helix</keyword>
<dbReference type="RefSeq" id="WP_059730634.1">
    <property type="nucleotide sequence ID" value="NZ_LOYH01000066.1"/>
</dbReference>
<evidence type="ECO:0000256" key="4">
    <source>
        <dbReference type="ARBA" id="ARBA00022475"/>
    </source>
</evidence>
<protein>
    <submittedName>
        <fullName evidence="9">ABC transporter permease</fullName>
    </submittedName>
</protein>
<keyword evidence="5 8" id="KW-0812">Transmembrane</keyword>
<evidence type="ECO:0000256" key="3">
    <source>
        <dbReference type="ARBA" id="ARBA00022448"/>
    </source>
</evidence>
<feature type="transmembrane region" description="Helical" evidence="8">
    <location>
        <begin position="297"/>
        <end position="319"/>
    </location>
</feature>
<gene>
    <name evidence="9" type="ORF">WS90_18780</name>
</gene>
<evidence type="ECO:0000256" key="5">
    <source>
        <dbReference type="ARBA" id="ARBA00022692"/>
    </source>
</evidence>
<dbReference type="EMBL" id="LOYH01000066">
    <property type="protein sequence ID" value="KVK79838.1"/>
    <property type="molecule type" value="Genomic_DNA"/>
</dbReference>
<feature type="transmembrane region" description="Helical" evidence="8">
    <location>
        <begin position="325"/>
        <end position="343"/>
    </location>
</feature>
<dbReference type="PANTHER" id="PTHR30472">
    <property type="entry name" value="FERRIC ENTEROBACTIN TRANSPORT SYSTEM PERMEASE PROTEIN"/>
    <property type="match status" value="1"/>
</dbReference>
<dbReference type="GO" id="GO:0022857">
    <property type="term" value="F:transmembrane transporter activity"/>
    <property type="evidence" value="ECO:0007669"/>
    <property type="project" value="InterPro"/>
</dbReference>
<dbReference type="GO" id="GO:0005886">
    <property type="term" value="C:plasma membrane"/>
    <property type="evidence" value="ECO:0007669"/>
    <property type="project" value="UniProtKB-SubCell"/>
</dbReference>
<accession>A0A103ZH21</accession>
<organism evidence="9 10">
    <name type="scientific">Burkholderia cepacia</name>
    <name type="common">Pseudomonas cepacia</name>
    <dbReference type="NCBI Taxonomy" id="292"/>
    <lineage>
        <taxon>Bacteria</taxon>
        <taxon>Pseudomonadati</taxon>
        <taxon>Pseudomonadota</taxon>
        <taxon>Betaproteobacteria</taxon>
        <taxon>Burkholderiales</taxon>
        <taxon>Burkholderiaceae</taxon>
        <taxon>Burkholderia</taxon>
        <taxon>Burkholderia cepacia complex</taxon>
    </lineage>
</organism>
<comment type="subcellular location">
    <subcellularLocation>
        <location evidence="1">Cell membrane</location>
        <topology evidence="1">Multi-pass membrane protein</topology>
    </subcellularLocation>
</comment>
<dbReference type="Pfam" id="PF01032">
    <property type="entry name" value="FecCD"/>
    <property type="match status" value="1"/>
</dbReference>
<keyword evidence="4" id="KW-1003">Cell membrane</keyword>
<keyword evidence="3" id="KW-0813">Transport</keyword>
<dbReference type="CDD" id="cd06550">
    <property type="entry name" value="TM_ABC_iron-siderophores_like"/>
    <property type="match status" value="1"/>
</dbReference>
<feature type="transmembrane region" description="Helical" evidence="8">
    <location>
        <begin position="257"/>
        <end position="285"/>
    </location>
</feature>
<name>A0A103ZH21_BURCE</name>
<dbReference type="InterPro" id="IPR037294">
    <property type="entry name" value="ABC_BtuC-like"/>
</dbReference>
<dbReference type="GO" id="GO:0033214">
    <property type="term" value="P:siderophore-iron import into cell"/>
    <property type="evidence" value="ECO:0007669"/>
    <property type="project" value="TreeGrafter"/>
</dbReference>
<evidence type="ECO:0000256" key="1">
    <source>
        <dbReference type="ARBA" id="ARBA00004651"/>
    </source>
</evidence>
<proteinExistence type="inferred from homology"/>
<reference evidence="9 10" key="1">
    <citation type="submission" date="2015-11" db="EMBL/GenBank/DDBJ databases">
        <title>Expanding the genomic diversity of Burkholderia species for the development of highly accurate diagnostics.</title>
        <authorList>
            <person name="Sahl J."/>
            <person name="Keim P."/>
            <person name="Wagner D."/>
        </authorList>
    </citation>
    <scope>NUCLEOTIDE SEQUENCE [LARGE SCALE GENOMIC DNA]</scope>
    <source>
        <strain evidence="9 10">MSMB1302</strain>
    </source>
</reference>
<evidence type="ECO:0000256" key="7">
    <source>
        <dbReference type="ARBA" id="ARBA00023136"/>
    </source>
</evidence>
<feature type="transmembrane region" description="Helical" evidence="8">
    <location>
        <begin position="79"/>
        <end position="96"/>
    </location>
</feature>
<comment type="caution">
    <text evidence="9">The sequence shown here is derived from an EMBL/GenBank/DDBJ whole genome shotgun (WGS) entry which is preliminary data.</text>
</comment>
<evidence type="ECO:0000313" key="10">
    <source>
        <dbReference type="Proteomes" id="UP000069001"/>
    </source>
</evidence>
<dbReference type="FunFam" id="1.10.3470.10:FF:000001">
    <property type="entry name" value="Vitamin B12 ABC transporter permease BtuC"/>
    <property type="match status" value="1"/>
</dbReference>
<dbReference type="AlphaFoldDB" id="A0A103ZH21"/>
<feature type="transmembrane region" description="Helical" evidence="8">
    <location>
        <begin position="136"/>
        <end position="154"/>
    </location>
</feature>
<sequence>MSGHVRAARPGMRTVLPALALLLVVSIVVSAAFGPAPIAMRAAVRIVATHLVPAFGEAGGLAAGAGDDSIVWLIRMPRALLAAIVGATLAAVGVALQAATANRLADPHLLGVSAGAMLGAVAVTVLAGAAFGPFTLSAAAFAGALAATACVIALAYRRGRLESDRLLLAGVSVSFMMAAFGNLLLYLGDQRAASSVLFWMLGGVGLARWDLLPVPAACAVLAGGALYARRRELNALMSGDVAASALGVPSARMRREVFVVASFATGAMVAVSGAIGFVGLVTPHLCRRVVGAEHGRLLPVAALTGAILLVWADVAARTLAAPEDLPIGIVTAMFGSLFFVALLRRR</sequence>
<comment type="similarity">
    <text evidence="2">Belongs to the binding-protein-dependent transport system permease family. FecCD subfamily.</text>
</comment>
<evidence type="ECO:0000313" key="9">
    <source>
        <dbReference type="EMBL" id="KVK79838.1"/>
    </source>
</evidence>
<dbReference type="InterPro" id="IPR000522">
    <property type="entry name" value="ABC_transptr_permease_BtuC"/>
</dbReference>
<evidence type="ECO:0000256" key="2">
    <source>
        <dbReference type="ARBA" id="ARBA00007935"/>
    </source>
</evidence>
<dbReference type="SUPFAM" id="SSF81345">
    <property type="entry name" value="ABC transporter involved in vitamin B12 uptake, BtuC"/>
    <property type="match status" value="1"/>
</dbReference>
<evidence type="ECO:0000256" key="6">
    <source>
        <dbReference type="ARBA" id="ARBA00022989"/>
    </source>
</evidence>
<dbReference type="PANTHER" id="PTHR30472:SF67">
    <property type="entry name" value="PERMEASE OF ABC TRANSPORTER-RELATED"/>
    <property type="match status" value="1"/>
</dbReference>
<feature type="transmembrane region" description="Helical" evidence="8">
    <location>
        <begin position="166"/>
        <end position="187"/>
    </location>
</feature>
<evidence type="ECO:0000256" key="8">
    <source>
        <dbReference type="SAM" id="Phobius"/>
    </source>
</evidence>
<dbReference type="Gene3D" id="1.10.3470.10">
    <property type="entry name" value="ABC transporter involved in vitamin B12 uptake, BtuC"/>
    <property type="match status" value="1"/>
</dbReference>
<keyword evidence="7 8" id="KW-0472">Membrane</keyword>
<dbReference type="Proteomes" id="UP000069001">
    <property type="component" value="Unassembled WGS sequence"/>
</dbReference>
<feature type="transmembrane region" description="Helical" evidence="8">
    <location>
        <begin position="108"/>
        <end position="130"/>
    </location>
</feature>